<dbReference type="EMBL" id="JABTDW010000001">
    <property type="protein sequence ID" value="NSB17158.1"/>
    <property type="molecule type" value="Genomic_DNA"/>
</dbReference>
<sequence>MDKYTTSKYLVIVEPVKKVAELVKTAYSMNIPLILLVPFENDVPIFEQMVPNARVINIKNDSIDEWIKLLPPVDKIGGVLAGNEISVDRAAKLAERLKKGRYTLYEDAICCRYKDEMRKRLKSKNVANPKFVIIKNKSEIEEATKEIGFPCIVKPVDQSGSVNVTLVNSNDEVEAAFDRIKSVSIFDYVYKPEEILIPRKEEVIIEEYMTGQEFSIESFVRNGEVIFSSVTEKKTTHAPYFIEIGHHNPTLNYSNIENEIKEFGKTVLDALGIREGVAHCEVILTKDGLKVIECANRCGGDNIMNLIKNSYGIDFYKSLILNSLDMDPEIEITQNNSSAIRFFYSNNDKKVNDIYFEEFNDSLAENVVECNLFIKKGDKINAVKNLFDRFGYVICKGKTPTEANERIEEVLNKMHIE</sequence>
<evidence type="ECO:0000256" key="1">
    <source>
        <dbReference type="ARBA" id="ARBA00022598"/>
    </source>
</evidence>
<dbReference type="Gene3D" id="3.30.470.20">
    <property type="entry name" value="ATP-grasp fold, B domain"/>
    <property type="match status" value="1"/>
</dbReference>
<dbReference type="InterPro" id="IPR040570">
    <property type="entry name" value="LAL_C2"/>
</dbReference>
<dbReference type="GO" id="GO:0016874">
    <property type="term" value="F:ligase activity"/>
    <property type="evidence" value="ECO:0007669"/>
    <property type="project" value="UniProtKB-KW"/>
</dbReference>
<gene>
    <name evidence="6" type="ORF">BCD95_005417</name>
</gene>
<reference evidence="6" key="1">
    <citation type="submission" date="2020-06" db="EMBL/GenBank/DDBJ databases">
        <title>Genomic insights into acetone-butanol-ethanol (ABE) fermentation by sequencing solventogenic clostridia strains.</title>
        <authorList>
            <person name="Brown S."/>
        </authorList>
    </citation>
    <scope>NUCLEOTIDE SEQUENCE</scope>
    <source>
        <strain evidence="6">DJ123</strain>
    </source>
</reference>
<feature type="domain" description="ATP-grasp" evidence="5">
    <location>
        <begin position="118"/>
        <end position="324"/>
    </location>
</feature>
<dbReference type="PANTHER" id="PTHR43585:SF2">
    <property type="entry name" value="ATP-GRASP ENZYME FSQD"/>
    <property type="match status" value="1"/>
</dbReference>
<dbReference type="Proteomes" id="UP000822184">
    <property type="component" value="Unassembled WGS sequence"/>
</dbReference>
<dbReference type="Pfam" id="PF18603">
    <property type="entry name" value="LAL_C2"/>
    <property type="match status" value="1"/>
</dbReference>
<dbReference type="PANTHER" id="PTHR43585">
    <property type="entry name" value="FUMIPYRROLE BIOSYNTHESIS PROTEIN C"/>
    <property type="match status" value="1"/>
</dbReference>
<proteinExistence type="predicted"/>
<dbReference type="RefSeq" id="WP_023976606.1">
    <property type="nucleotide sequence ID" value="NZ_JABTDW010000001.1"/>
</dbReference>
<dbReference type="Pfam" id="PF13535">
    <property type="entry name" value="ATP-grasp_4"/>
    <property type="match status" value="1"/>
</dbReference>
<dbReference type="PROSITE" id="PS50975">
    <property type="entry name" value="ATP_GRASP"/>
    <property type="match status" value="1"/>
</dbReference>
<evidence type="ECO:0000256" key="3">
    <source>
        <dbReference type="ARBA" id="ARBA00022840"/>
    </source>
</evidence>
<organism evidence="6 7">
    <name type="scientific">Clostridium beijerinckii</name>
    <name type="common">Clostridium MP</name>
    <dbReference type="NCBI Taxonomy" id="1520"/>
    <lineage>
        <taxon>Bacteria</taxon>
        <taxon>Bacillati</taxon>
        <taxon>Bacillota</taxon>
        <taxon>Clostridia</taxon>
        <taxon>Eubacteriales</taxon>
        <taxon>Clostridiaceae</taxon>
        <taxon>Clostridium</taxon>
    </lineage>
</organism>
<evidence type="ECO:0000259" key="5">
    <source>
        <dbReference type="PROSITE" id="PS50975"/>
    </source>
</evidence>
<evidence type="ECO:0000313" key="6">
    <source>
        <dbReference type="EMBL" id="NSB17158.1"/>
    </source>
</evidence>
<evidence type="ECO:0000256" key="4">
    <source>
        <dbReference type="PROSITE-ProRule" id="PRU00409"/>
    </source>
</evidence>
<dbReference type="GO" id="GO:0005524">
    <property type="term" value="F:ATP binding"/>
    <property type="evidence" value="ECO:0007669"/>
    <property type="project" value="UniProtKB-UniRule"/>
</dbReference>
<keyword evidence="3 4" id="KW-0067">ATP-binding</keyword>
<comment type="caution">
    <text evidence="6">The sequence shown here is derived from an EMBL/GenBank/DDBJ whole genome shotgun (WGS) entry which is preliminary data.</text>
</comment>
<keyword evidence="1" id="KW-0436">Ligase</keyword>
<dbReference type="GO" id="GO:0046872">
    <property type="term" value="F:metal ion binding"/>
    <property type="evidence" value="ECO:0007669"/>
    <property type="project" value="InterPro"/>
</dbReference>
<dbReference type="SUPFAM" id="SSF56059">
    <property type="entry name" value="Glutathione synthetase ATP-binding domain-like"/>
    <property type="match status" value="1"/>
</dbReference>
<dbReference type="InterPro" id="IPR052032">
    <property type="entry name" value="ATP-dep_AA_Ligase"/>
</dbReference>
<evidence type="ECO:0000256" key="2">
    <source>
        <dbReference type="ARBA" id="ARBA00022741"/>
    </source>
</evidence>
<dbReference type="InterPro" id="IPR011761">
    <property type="entry name" value="ATP-grasp"/>
</dbReference>
<dbReference type="AlphaFoldDB" id="A0AAE5LSI1"/>
<name>A0AAE5LSI1_CLOBE</name>
<accession>A0AAE5LSI1</accession>
<protein>
    <submittedName>
        <fullName evidence="6">Biotin carboxylase</fullName>
    </submittedName>
</protein>
<evidence type="ECO:0000313" key="7">
    <source>
        <dbReference type="Proteomes" id="UP000822184"/>
    </source>
</evidence>
<keyword evidence="2 4" id="KW-0547">Nucleotide-binding</keyword>